<reference evidence="2" key="2">
    <citation type="submission" date="2020-05" db="UniProtKB">
        <authorList>
            <consortium name="EnsemblMetazoa"/>
        </authorList>
    </citation>
    <scope>IDENTIFICATION</scope>
    <source>
        <strain evidence="2">maculatus3</strain>
    </source>
</reference>
<reference evidence="3" key="1">
    <citation type="submission" date="2013-09" db="EMBL/GenBank/DDBJ databases">
        <title>The Genome Sequence of Anopheles maculatus species B.</title>
        <authorList>
            <consortium name="The Broad Institute Genomics Platform"/>
            <person name="Neafsey D.E."/>
            <person name="Besansky N."/>
            <person name="Howell P."/>
            <person name="Walton C."/>
            <person name="Young S.K."/>
            <person name="Zeng Q."/>
            <person name="Gargeya S."/>
            <person name="Fitzgerald M."/>
            <person name="Haas B."/>
            <person name="Abouelleil A."/>
            <person name="Allen A.W."/>
            <person name="Alvarado L."/>
            <person name="Arachchi H.M."/>
            <person name="Berlin A.M."/>
            <person name="Chapman S.B."/>
            <person name="Gainer-Dewar J."/>
            <person name="Goldberg J."/>
            <person name="Griggs A."/>
            <person name="Gujja S."/>
            <person name="Hansen M."/>
            <person name="Howarth C."/>
            <person name="Imamovic A."/>
            <person name="Ireland A."/>
            <person name="Larimer J."/>
            <person name="McCowan C."/>
            <person name="Murphy C."/>
            <person name="Pearson M."/>
            <person name="Poon T.W."/>
            <person name="Priest M."/>
            <person name="Roberts A."/>
            <person name="Saif S."/>
            <person name="Shea T."/>
            <person name="Sisk P."/>
            <person name="Sykes S."/>
            <person name="Wortman J."/>
            <person name="Nusbaum C."/>
            <person name="Birren B."/>
        </authorList>
    </citation>
    <scope>NUCLEOTIDE SEQUENCE [LARGE SCALE GENOMIC DNA]</scope>
    <source>
        <strain evidence="3">maculatus3</strain>
    </source>
</reference>
<proteinExistence type="predicted"/>
<protein>
    <submittedName>
        <fullName evidence="2">Uncharacterized protein</fullName>
    </submittedName>
</protein>
<evidence type="ECO:0000313" key="2">
    <source>
        <dbReference type="EnsemblMetazoa" id="AMAM015784-PA"/>
    </source>
</evidence>
<dbReference type="Proteomes" id="UP000075901">
    <property type="component" value="Unassembled WGS sequence"/>
</dbReference>
<keyword evidence="3" id="KW-1185">Reference proteome</keyword>
<dbReference type="VEuPathDB" id="VectorBase:AMAM015784"/>
<accession>A0A182SY56</accession>
<name>A0A182SY56_9DIPT</name>
<dbReference type="AlphaFoldDB" id="A0A182SY56"/>
<evidence type="ECO:0000256" key="1">
    <source>
        <dbReference type="SAM" id="MobiDB-lite"/>
    </source>
</evidence>
<sequence>MTAANLSATTVATTGPTVQTITSPNSVSDSRSSGLLSAGTETLGVIDTVGMGVDFDANVAKPNSGDNGSISSSHSESVISCANTIANQQPYHPSGGDSAYRTNSSLKPKIQRIVQPSGASGLIAPTGGRTDGK</sequence>
<dbReference type="EnsemblMetazoa" id="AMAM015784-RA">
    <property type="protein sequence ID" value="AMAM015784-PA"/>
    <property type="gene ID" value="AMAM015784"/>
</dbReference>
<feature type="region of interest" description="Disordered" evidence="1">
    <location>
        <begin position="87"/>
        <end position="133"/>
    </location>
</feature>
<organism evidence="2 3">
    <name type="scientific">Anopheles maculatus</name>
    <dbReference type="NCBI Taxonomy" id="74869"/>
    <lineage>
        <taxon>Eukaryota</taxon>
        <taxon>Metazoa</taxon>
        <taxon>Ecdysozoa</taxon>
        <taxon>Arthropoda</taxon>
        <taxon>Hexapoda</taxon>
        <taxon>Insecta</taxon>
        <taxon>Pterygota</taxon>
        <taxon>Neoptera</taxon>
        <taxon>Endopterygota</taxon>
        <taxon>Diptera</taxon>
        <taxon>Nematocera</taxon>
        <taxon>Culicoidea</taxon>
        <taxon>Culicidae</taxon>
        <taxon>Anophelinae</taxon>
        <taxon>Anopheles</taxon>
        <taxon>Anopheles maculatus group</taxon>
    </lineage>
</organism>
<evidence type="ECO:0000313" key="3">
    <source>
        <dbReference type="Proteomes" id="UP000075901"/>
    </source>
</evidence>